<evidence type="ECO:0000313" key="1">
    <source>
        <dbReference type="EMBL" id="TFF39276.1"/>
    </source>
</evidence>
<dbReference type="AlphaFoldDB" id="A0A4Y8SLN4"/>
<proteinExistence type="predicted"/>
<gene>
    <name evidence="1" type="ORF">E2R66_06560</name>
</gene>
<keyword evidence="2" id="KW-1185">Reference proteome</keyword>
<dbReference type="RefSeq" id="WP_133227647.1">
    <property type="nucleotide sequence ID" value="NZ_SOZE01000004.1"/>
</dbReference>
<evidence type="ECO:0000313" key="2">
    <source>
        <dbReference type="Proteomes" id="UP000297540"/>
    </source>
</evidence>
<dbReference type="OrthoDB" id="9889707at2"/>
<organism evidence="1 2">
    <name type="scientific">Mucilaginibacter psychrotolerans</name>
    <dbReference type="NCBI Taxonomy" id="1524096"/>
    <lineage>
        <taxon>Bacteria</taxon>
        <taxon>Pseudomonadati</taxon>
        <taxon>Bacteroidota</taxon>
        <taxon>Sphingobacteriia</taxon>
        <taxon>Sphingobacteriales</taxon>
        <taxon>Sphingobacteriaceae</taxon>
        <taxon>Mucilaginibacter</taxon>
    </lineage>
</organism>
<protein>
    <submittedName>
        <fullName evidence="1">Uncharacterized protein</fullName>
    </submittedName>
</protein>
<comment type="caution">
    <text evidence="1">The sequence shown here is derived from an EMBL/GenBank/DDBJ whole genome shotgun (WGS) entry which is preliminary data.</text>
</comment>
<dbReference type="EMBL" id="SOZE01000004">
    <property type="protein sequence ID" value="TFF39276.1"/>
    <property type="molecule type" value="Genomic_DNA"/>
</dbReference>
<dbReference type="Proteomes" id="UP000297540">
    <property type="component" value="Unassembled WGS sequence"/>
</dbReference>
<reference evidence="1 2" key="1">
    <citation type="journal article" date="2017" name="Int. J. Syst. Evol. Microbiol.">
        <title>Mucilaginibacterpsychrotolerans sp. nov., isolated from peatlands.</title>
        <authorList>
            <person name="Deng Y."/>
            <person name="Shen L."/>
            <person name="Xu B."/>
            <person name="Liu Y."/>
            <person name="Gu Z."/>
            <person name="Liu H."/>
            <person name="Zhou Y."/>
        </authorList>
    </citation>
    <scope>NUCLEOTIDE SEQUENCE [LARGE SCALE GENOMIC DNA]</scope>
    <source>
        <strain evidence="1 2">NH7-4</strain>
    </source>
</reference>
<sequence>MKKVDLMKVINLILLSFFIQSSKAQNLRRDSSIHLDIEFGEHFKKDKVDLFINDSLIFKNAILTSNKYYGLTYVWVTVEKKNGRYFISTSETKTSYPITIDSEVGKINLRYHGKLKKFEIKSVRGKYVVFNTGRHSEITCTQTVRPPLFD</sequence>
<accession>A0A4Y8SLN4</accession>
<name>A0A4Y8SLN4_9SPHI</name>